<comment type="caution">
    <text evidence="2">The sequence shown here is derived from an EMBL/GenBank/DDBJ whole genome shotgun (WGS) entry which is preliminary data.</text>
</comment>
<dbReference type="InterPro" id="IPR001036">
    <property type="entry name" value="Acrflvin-R"/>
</dbReference>
<proteinExistence type="predicted"/>
<feature type="transmembrane region" description="Helical" evidence="1">
    <location>
        <begin position="500"/>
        <end position="523"/>
    </location>
</feature>
<name>A0A660SE02_UNCT6</name>
<dbReference type="AlphaFoldDB" id="A0A660SE02"/>
<gene>
    <name evidence="2" type="ORF">DRP43_04860</name>
</gene>
<feature type="transmembrane region" description="Helical" evidence="1">
    <location>
        <begin position="550"/>
        <end position="567"/>
    </location>
</feature>
<dbReference type="GO" id="GO:0005886">
    <property type="term" value="C:plasma membrane"/>
    <property type="evidence" value="ECO:0007669"/>
    <property type="project" value="TreeGrafter"/>
</dbReference>
<protein>
    <submittedName>
        <fullName evidence="2">AcrB/AcrD/AcrF family protein</fullName>
    </submittedName>
</protein>
<dbReference type="Pfam" id="PF00873">
    <property type="entry name" value="ACR_tran"/>
    <property type="match status" value="1"/>
</dbReference>
<dbReference type="Gene3D" id="3.30.70.1440">
    <property type="entry name" value="Multidrug efflux transporter AcrB pore domain"/>
    <property type="match status" value="1"/>
</dbReference>
<feature type="transmembrane region" description="Helical" evidence="1">
    <location>
        <begin position="47"/>
        <end position="69"/>
    </location>
</feature>
<feature type="transmembrane region" description="Helical" evidence="1">
    <location>
        <begin position="450"/>
        <end position="469"/>
    </location>
</feature>
<evidence type="ECO:0000313" key="2">
    <source>
        <dbReference type="EMBL" id="RKX69025.1"/>
    </source>
</evidence>
<dbReference type="EMBL" id="QNBD01000222">
    <property type="protein sequence ID" value="RKX69025.1"/>
    <property type="molecule type" value="Genomic_DNA"/>
</dbReference>
<dbReference type="InterPro" id="IPR027463">
    <property type="entry name" value="AcrB_DN_DC_subdom"/>
</dbReference>
<dbReference type="GO" id="GO:0042910">
    <property type="term" value="F:xenobiotic transmembrane transporter activity"/>
    <property type="evidence" value="ECO:0007669"/>
    <property type="project" value="TreeGrafter"/>
</dbReference>
<dbReference type="Proteomes" id="UP000271125">
    <property type="component" value="Unassembled WGS sequence"/>
</dbReference>
<feature type="transmembrane region" description="Helical" evidence="1">
    <location>
        <begin position="113"/>
        <end position="129"/>
    </location>
</feature>
<feature type="transmembrane region" description="Helical" evidence="1">
    <location>
        <begin position="12"/>
        <end position="35"/>
    </location>
</feature>
<keyword evidence="1" id="KW-0472">Membrane</keyword>
<evidence type="ECO:0000313" key="3">
    <source>
        <dbReference type="Proteomes" id="UP000271125"/>
    </source>
</evidence>
<dbReference type="PANTHER" id="PTHR32063:SF0">
    <property type="entry name" value="SWARMING MOTILITY PROTEIN SWRC"/>
    <property type="match status" value="1"/>
</dbReference>
<dbReference type="SUPFAM" id="SSF82866">
    <property type="entry name" value="Multidrug efflux transporter AcrB transmembrane domain"/>
    <property type="match status" value="2"/>
</dbReference>
<organism evidence="2 3">
    <name type="scientific">candidate division TA06 bacterium</name>
    <dbReference type="NCBI Taxonomy" id="2250710"/>
    <lineage>
        <taxon>Bacteria</taxon>
        <taxon>Bacteria division TA06</taxon>
    </lineage>
</organism>
<feature type="non-terminal residue" evidence="2">
    <location>
        <position position="1"/>
    </location>
</feature>
<dbReference type="Gene3D" id="3.30.70.1430">
    <property type="entry name" value="Multidrug efflux transporter AcrB pore domain"/>
    <property type="match status" value="1"/>
</dbReference>
<dbReference type="PRINTS" id="PR00702">
    <property type="entry name" value="ACRIFLAVINRP"/>
</dbReference>
<feature type="transmembrane region" description="Helical" evidence="1">
    <location>
        <begin position="476"/>
        <end position="494"/>
    </location>
</feature>
<evidence type="ECO:0000256" key="1">
    <source>
        <dbReference type="SAM" id="Phobius"/>
    </source>
</evidence>
<sequence>KQTRLESSIFGANEVASAIIASTLTTIAIFIPIFFIKGFTSVLFKQLAITISVVLIGSLFASLTLTPMLSSRILKKRKTHGKSDKDSFTIRIFKKIENSYSDFLNWALKHKRIVLSILFVIFILSLSLIKQVGTEFMPESDESMIQATIEMPIGTNLQHTKVVGEKIDNIIKSEFPEITKYRIMIGKSEFNMGIIFGTEEGDNTINMMCRLKPKMERKRSSKNISDDLRKAIKKIPGIYNIEVSSEGSEMSILTGGSPISIEIYGYDLDATKEYALKLESEFEKIKGLKDISISREKNKPEFWINIDRSKAMGKGLSVYGISNAIYSALQGSKVSVYRVKGNEYDIFMKFKEDEINNEEELKKIPIQTSQGNILPLGAISTVEKREAPLSIERKNQIRVLSVNASYSGRNLGEIRDDINRVLKNNPKPLDVDFIKIAGSMESQQESFNDMLFAVLIGILLVYLVMSAQFESFVDPFIIMFSIPFALTGVIWALYITGNSFSLMCYIGLLMLVGIVVNNAIVLIDYTNLLRARGYDLIPAILSAGKRRLRPVLMTATTTIFGLLPLALSRGEGSESWSPLGITVIGGLLVSTLITLIIIPLIYSIFESKIKRRKEL</sequence>
<dbReference type="Gene3D" id="1.20.1640.10">
    <property type="entry name" value="Multidrug efflux transporter AcrB transmembrane domain"/>
    <property type="match status" value="2"/>
</dbReference>
<keyword evidence="1" id="KW-1133">Transmembrane helix</keyword>
<feature type="transmembrane region" description="Helical" evidence="1">
    <location>
        <begin position="579"/>
        <end position="605"/>
    </location>
</feature>
<dbReference type="Gene3D" id="3.30.2090.10">
    <property type="entry name" value="Multidrug efflux transporter AcrB TolC docking domain, DN and DC subdomains"/>
    <property type="match status" value="1"/>
</dbReference>
<dbReference type="SUPFAM" id="SSF82693">
    <property type="entry name" value="Multidrug efflux transporter AcrB pore domain, PN1, PN2, PC1 and PC2 subdomains"/>
    <property type="match status" value="1"/>
</dbReference>
<dbReference type="PANTHER" id="PTHR32063">
    <property type="match status" value="1"/>
</dbReference>
<accession>A0A660SE02</accession>
<keyword evidence="1" id="KW-0812">Transmembrane</keyword>
<dbReference type="SUPFAM" id="SSF82714">
    <property type="entry name" value="Multidrug efflux transporter AcrB TolC docking domain, DN and DC subdomains"/>
    <property type="match status" value="1"/>
</dbReference>
<reference evidence="2 3" key="1">
    <citation type="submission" date="2018-06" db="EMBL/GenBank/DDBJ databases">
        <title>Extensive metabolic versatility and redundancy in microbially diverse, dynamic hydrothermal sediments.</title>
        <authorList>
            <person name="Dombrowski N."/>
            <person name="Teske A."/>
            <person name="Baker B.J."/>
        </authorList>
    </citation>
    <scope>NUCLEOTIDE SEQUENCE [LARGE SCALE GENOMIC DNA]</scope>
    <source>
        <strain evidence="2">B10_G13</strain>
    </source>
</reference>